<dbReference type="AlphaFoldDB" id="A0A378NQW3"/>
<dbReference type="Pfam" id="PF01206">
    <property type="entry name" value="TusA"/>
    <property type="match status" value="1"/>
</dbReference>
<accession>A0A378NQW3</accession>
<dbReference type="SUPFAM" id="SSF64307">
    <property type="entry name" value="SirA-like"/>
    <property type="match status" value="1"/>
</dbReference>
<name>A0A378NQW3_9FIRM</name>
<feature type="domain" description="UPF0033" evidence="1">
    <location>
        <begin position="3"/>
        <end position="68"/>
    </location>
</feature>
<organism evidence="2 3">
    <name type="scientific">Megamonas hypermegale</name>
    <dbReference type="NCBI Taxonomy" id="158847"/>
    <lineage>
        <taxon>Bacteria</taxon>
        <taxon>Bacillati</taxon>
        <taxon>Bacillota</taxon>
        <taxon>Negativicutes</taxon>
        <taxon>Selenomonadales</taxon>
        <taxon>Selenomonadaceae</taxon>
        <taxon>Megamonas</taxon>
    </lineage>
</organism>
<reference evidence="2 3" key="1">
    <citation type="submission" date="2018-06" db="EMBL/GenBank/DDBJ databases">
        <authorList>
            <consortium name="Pathogen Informatics"/>
            <person name="Doyle S."/>
        </authorList>
    </citation>
    <scope>NUCLEOTIDE SEQUENCE [LARGE SCALE GENOMIC DNA]</scope>
    <source>
        <strain evidence="2 3">NCTC10571</strain>
    </source>
</reference>
<evidence type="ECO:0000259" key="1">
    <source>
        <dbReference type="Pfam" id="PF01206"/>
    </source>
</evidence>
<evidence type="ECO:0000313" key="3">
    <source>
        <dbReference type="Proteomes" id="UP000255234"/>
    </source>
</evidence>
<dbReference type="Proteomes" id="UP000255234">
    <property type="component" value="Unassembled WGS sequence"/>
</dbReference>
<dbReference type="InterPro" id="IPR001455">
    <property type="entry name" value="TusA-like"/>
</dbReference>
<dbReference type="Gene3D" id="3.30.110.40">
    <property type="entry name" value="TusA-like domain"/>
    <property type="match status" value="1"/>
</dbReference>
<proteinExistence type="predicted"/>
<protein>
    <submittedName>
        <fullName evidence="2">Sulfur transfer protein SirA</fullName>
    </submittedName>
</protein>
<sequence>MEILDARGLSCPEPVIMLSKAMMSKENKYQMIVDSPTAKENVSNYGKKQGYNVNITEQNGEYTLTFTK</sequence>
<evidence type="ECO:0000313" key="2">
    <source>
        <dbReference type="EMBL" id="STY70783.1"/>
    </source>
</evidence>
<dbReference type="RefSeq" id="WP_015562503.1">
    <property type="nucleotide sequence ID" value="NZ_UGPP01000001.1"/>
</dbReference>
<dbReference type="EMBL" id="UGPP01000001">
    <property type="protein sequence ID" value="STY70783.1"/>
    <property type="molecule type" value="Genomic_DNA"/>
</dbReference>
<dbReference type="InterPro" id="IPR036868">
    <property type="entry name" value="TusA-like_sf"/>
</dbReference>
<gene>
    <name evidence="2" type="ORF">NCTC10571_00926</name>
</gene>